<keyword evidence="10" id="KW-1185">Reference proteome</keyword>
<evidence type="ECO:0000256" key="4">
    <source>
        <dbReference type="ARBA" id="ARBA00022692"/>
    </source>
</evidence>
<dbReference type="RefSeq" id="XP_002741909.1">
    <property type="nucleotide sequence ID" value="XM_002741863.1"/>
</dbReference>
<proteinExistence type="inferred from homology"/>
<evidence type="ECO:0000256" key="3">
    <source>
        <dbReference type="ARBA" id="ARBA00022679"/>
    </source>
</evidence>
<accession>A0ABM0H167</accession>
<evidence type="ECO:0000256" key="7">
    <source>
        <dbReference type="ARBA" id="ARBA00023034"/>
    </source>
</evidence>
<evidence type="ECO:0000256" key="5">
    <source>
        <dbReference type="ARBA" id="ARBA00022968"/>
    </source>
</evidence>
<dbReference type="Gene3D" id="3.40.50.300">
    <property type="entry name" value="P-loop containing nucleotide triphosphate hydrolases"/>
    <property type="match status" value="1"/>
</dbReference>
<evidence type="ECO:0000256" key="6">
    <source>
        <dbReference type="ARBA" id="ARBA00022989"/>
    </source>
</evidence>
<reference evidence="11" key="1">
    <citation type="submission" date="2025-08" db="UniProtKB">
        <authorList>
            <consortium name="RefSeq"/>
        </authorList>
    </citation>
    <scope>IDENTIFICATION</scope>
    <source>
        <tissue evidence="11">Testes</tissue>
    </source>
</reference>
<sequence length="361" mass="42290">MVSFYRLNINTTSIEGSRVSSCQKYEACKAPITKVVFLKTYKTGSTTVSSILIRFGLSHNLSFVIPAHHNPGYFSRTERFNSEMQKHLSPPLPGSRYSMLVSHVPFNKTAINNVIPNATFITILRHPVAAYESIFGFFKIPRILHIHYAANEDPFKMFLSDTDMYVKLTKNPYYMTLLKNRQMFDIGLEPKNYDNETLVDHVIQQAAKDFDLVMIAEYFDESLILLKQLLCWEFGDILYVHQNTRSDKLRFKIDDWKRQRILEINSADYKLYQHFNETFWHKVKAYGDNFYEDLKIFRDMLQKVLLECLDKGRYVIDYANRRNRTLLKDGAPRYCTQIDRSGFGEIAARQHVQTPENNTHV</sequence>
<keyword evidence="5" id="KW-0735">Signal-anchor</keyword>
<dbReference type="GeneID" id="100370485"/>
<organism evidence="10 11">
    <name type="scientific">Saccoglossus kowalevskii</name>
    <name type="common">Acorn worm</name>
    <dbReference type="NCBI Taxonomy" id="10224"/>
    <lineage>
        <taxon>Eukaryota</taxon>
        <taxon>Metazoa</taxon>
        <taxon>Hemichordata</taxon>
        <taxon>Enteropneusta</taxon>
        <taxon>Harrimaniidae</taxon>
        <taxon>Saccoglossus</taxon>
    </lineage>
</organism>
<dbReference type="InterPro" id="IPR009729">
    <property type="entry name" value="Gal-3-0_sulfotransfrase"/>
</dbReference>
<keyword evidence="6" id="KW-1133">Transmembrane helix</keyword>
<evidence type="ECO:0000313" key="10">
    <source>
        <dbReference type="Proteomes" id="UP000694865"/>
    </source>
</evidence>
<keyword evidence="9" id="KW-0325">Glycoprotein</keyword>
<dbReference type="Proteomes" id="UP000694865">
    <property type="component" value="Unplaced"/>
</dbReference>
<dbReference type="Pfam" id="PF06990">
    <property type="entry name" value="Gal-3-0_sulfotr"/>
    <property type="match status" value="1"/>
</dbReference>
<keyword evidence="8" id="KW-0472">Membrane</keyword>
<dbReference type="InterPro" id="IPR027417">
    <property type="entry name" value="P-loop_NTPase"/>
</dbReference>
<gene>
    <name evidence="11" type="primary">LOC100370485</name>
</gene>
<keyword evidence="7" id="KW-0333">Golgi apparatus</keyword>
<evidence type="ECO:0000256" key="1">
    <source>
        <dbReference type="ARBA" id="ARBA00004323"/>
    </source>
</evidence>
<name>A0ABM0H167_SACKO</name>
<keyword evidence="4" id="KW-0812">Transmembrane</keyword>
<evidence type="ECO:0000256" key="9">
    <source>
        <dbReference type="ARBA" id="ARBA00023180"/>
    </source>
</evidence>
<evidence type="ECO:0000313" key="11">
    <source>
        <dbReference type="RefSeq" id="XP_002741909.1"/>
    </source>
</evidence>
<comment type="similarity">
    <text evidence="2">Belongs to the galactose-3-O-sulfotransferase family.</text>
</comment>
<dbReference type="SUPFAM" id="SSF52540">
    <property type="entry name" value="P-loop containing nucleoside triphosphate hydrolases"/>
    <property type="match status" value="1"/>
</dbReference>
<evidence type="ECO:0000256" key="2">
    <source>
        <dbReference type="ARBA" id="ARBA00008124"/>
    </source>
</evidence>
<protein>
    <submittedName>
        <fullName evidence="11">Galactosylceramide sulfotransferase-like</fullName>
    </submittedName>
</protein>
<evidence type="ECO:0000256" key="8">
    <source>
        <dbReference type="ARBA" id="ARBA00023136"/>
    </source>
</evidence>
<dbReference type="PANTHER" id="PTHR14647:SF87">
    <property type="entry name" value="PUTATIVE-RELATED"/>
    <property type="match status" value="1"/>
</dbReference>
<keyword evidence="3" id="KW-0808">Transferase</keyword>
<dbReference type="PANTHER" id="PTHR14647">
    <property type="entry name" value="GALACTOSE-3-O-SULFOTRANSFERASE"/>
    <property type="match status" value="1"/>
</dbReference>
<comment type="subcellular location">
    <subcellularLocation>
        <location evidence="1">Golgi apparatus membrane</location>
        <topology evidence="1">Single-pass type II membrane protein</topology>
    </subcellularLocation>
</comment>